<feature type="non-terminal residue" evidence="1">
    <location>
        <position position="61"/>
    </location>
</feature>
<reference evidence="1" key="2">
    <citation type="submission" date="2016-06" db="EMBL/GenBank/DDBJ databases">
        <title>The genome of a short-lived fish provides insights into sex chromosome evolution and the genetic control of aging.</title>
        <authorList>
            <person name="Reichwald K."/>
            <person name="Felder M."/>
            <person name="Petzold A."/>
            <person name="Koch P."/>
            <person name="Groth M."/>
            <person name="Platzer M."/>
        </authorList>
    </citation>
    <scope>NUCLEOTIDE SEQUENCE</scope>
    <source>
        <tissue evidence="1">Brain</tissue>
    </source>
</reference>
<sequence>ERIHWRTFLGWLGNTLGFAWRNWPKWLGEGGLDFCAEVSSRDPAPDKWKTMGGQMDTQNYG</sequence>
<reference evidence="1" key="1">
    <citation type="submission" date="2016-05" db="EMBL/GenBank/DDBJ databases">
        <authorList>
            <person name="Lavstsen T."/>
            <person name="Jespersen J.S."/>
        </authorList>
    </citation>
    <scope>NUCLEOTIDE SEQUENCE</scope>
    <source>
        <tissue evidence="1">Brain</tissue>
    </source>
</reference>
<proteinExistence type="predicted"/>
<organism evidence="1">
    <name type="scientific">Nothobranchius kadleci</name>
    <name type="common">African annual killifish</name>
    <dbReference type="NCBI Taxonomy" id="1051664"/>
    <lineage>
        <taxon>Eukaryota</taxon>
        <taxon>Metazoa</taxon>
        <taxon>Chordata</taxon>
        <taxon>Craniata</taxon>
        <taxon>Vertebrata</taxon>
        <taxon>Euteleostomi</taxon>
        <taxon>Actinopterygii</taxon>
        <taxon>Neopterygii</taxon>
        <taxon>Teleostei</taxon>
        <taxon>Neoteleostei</taxon>
        <taxon>Acanthomorphata</taxon>
        <taxon>Ovalentaria</taxon>
        <taxon>Atherinomorphae</taxon>
        <taxon>Cyprinodontiformes</taxon>
        <taxon>Nothobranchiidae</taxon>
        <taxon>Nothobranchius</taxon>
    </lineage>
</organism>
<protein>
    <submittedName>
        <fullName evidence="1">Uncharacterized protein</fullName>
    </submittedName>
</protein>
<name>A0A1A8EHE4_NOTKA</name>
<accession>A0A1A8EHE4</accession>
<gene>
    <name evidence="1" type="primary">Nfu_g_1_023020</name>
</gene>
<evidence type="ECO:0000313" key="1">
    <source>
        <dbReference type="EMBL" id="SBQ45314.1"/>
    </source>
</evidence>
<feature type="non-terminal residue" evidence="1">
    <location>
        <position position="1"/>
    </location>
</feature>
<dbReference type="AlphaFoldDB" id="A0A1A8EHE4"/>
<dbReference type="EMBL" id="HAEA01016833">
    <property type="protein sequence ID" value="SBQ45314.1"/>
    <property type="molecule type" value="Transcribed_RNA"/>
</dbReference>